<dbReference type="PRINTS" id="PR01434">
    <property type="entry name" value="NADHDHGNASE5"/>
</dbReference>
<dbReference type="GO" id="GO:0012505">
    <property type="term" value="C:endomembrane system"/>
    <property type="evidence" value="ECO:0007669"/>
    <property type="project" value="UniProtKB-SubCell"/>
</dbReference>
<comment type="catalytic activity">
    <reaction evidence="5">
        <text>a quinone + NADH + 5 H(+)(in) = a quinol + NAD(+) + 4 H(+)(out)</text>
        <dbReference type="Rhea" id="RHEA:57888"/>
        <dbReference type="ChEBI" id="CHEBI:15378"/>
        <dbReference type="ChEBI" id="CHEBI:24646"/>
        <dbReference type="ChEBI" id="CHEBI:57540"/>
        <dbReference type="ChEBI" id="CHEBI:57945"/>
        <dbReference type="ChEBI" id="CHEBI:132124"/>
    </reaction>
</comment>
<feature type="transmembrane region" description="Helical" evidence="5">
    <location>
        <begin position="403"/>
        <end position="423"/>
    </location>
</feature>
<evidence type="ECO:0000313" key="8">
    <source>
        <dbReference type="EMBL" id="CUS39165.1"/>
    </source>
</evidence>
<feature type="transmembrane region" description="Helical" evidence="5">
    <location>
        <begin position="106"/>
        <end position="123"/>
    </location>
</feature>
<dbReference type="EMBL" id="CZQA01000013">
    <property type="protein sequence ID" value="CUS39165.1"/>
    <property type="molecule type" value="Genomic_DNA"/>
</dbReference>
<evidence type="ECO:0000256" key="4">
    <source>
        <dbReference type="ARBA" id="ARBA00023136"/>
    </source>
</evidence>
<dbReference type="EC" id="7.1.1.-" evidence="5"/>
<feature type="transmembrane region" description="Helical" evidence="5">
    <location>
        <begin position="325"/>
        <end position="347"/>
    </location>
</feature>
<dbReference type="GO" id="GO:0008137">
    <property type="term" value="F:NADH dehydrogenase (ubiquinone) activity"/>
    <property type="evidence" value="ECO:0007669"/>
    <property type="project" value="InterPro"/>
</dbReference>
<keyword evidence="4 5" id="KW-0472">Membrane</keyword>
<dbReference type="HAMAP" id="MF_00445">
    <property type="entry name" value="NDH1_NuoN_1"/>
    <property type="match status" value="1"/>
</dbReference>
<protein>
    <recommendedName>
        <fullName evidence="5">NADH-quinone oxidoreductase subunit N</fullName>
        <ecNumber evidence="5">7.1.1.-</ecNumber>
    </recommendedName>
    <alternativeName>
        <fullName evidence="5">NADH dehydrogenase I subunit N</fullName>
    </alternativeName>
    <alternativeName>
        <fullName evidence="5">NDH-1 subunit N</fullName>
    </alternativeName>
</protein>
<feature type="transmembrane region" description="Helical" evidence="5">
    <location>
        <begin position="368"/>
        <end position="391"/>
    </location>
</feature>
<keyword evidence="5 8" id="KW-0830">Ubiquinone</keyword>
<feature type="transmembrane region" description="Helical" evidence="5">
    <location>
        <begin position="271"/>
        <end position="291"/>
    </location>
</feature>
<proteinExistence type="inferred from homology"/>
<accession>A0A0S4LR27</accession>
<dbReference type="GO" id="GO:0042773">
    <property type="term" value="P:ATP synthesis coupled electron transport"/>
    <property type="evidence" value="ECO:0007669"/>
    <property type="project" value="InterPro"/>
</dbReference>
<feature type="transmembrane region" description="Helical" evidence="5">
    <location>
        <begin position="6"/>
        <end position="28"/>
    </location>
</feature>
<feature type="transmembrane region" description="Helical" evidence="5">
    <location>
        <begin position="451"/>
        <end position="472"/>
    </location>
</feature>
<dbReference type="InterPro" id="IPR010096">
    <property type="entry name" value="NADH-Q_OxRdtase_suN/2"/>
</dbReference>
<evidence type="ECO:0000256" key="1">
    <source>
        <dbReference type="ARBA" id="ARBA00004127"/>
    </source>
</evidence>
<feature type="transmembrane region" description="Helical" evidence="5">
    <location>
        <begin position="239"/>
        <end position="259"/>
    </location>
</feature>
<sequence>MILQDFIALSPILTLGAFALVTMLAIAFQRHHARIATFAFLSCLLTLATLPWAATVAPRAVTTLLVVDRHALLYMGLILTTTMVIIALSYRYLIVQFREEEGVEEYYLLLLLATFGGLVLTTAAHFVSFFLGFELLGLSLCSLIGYLRTRRHPLEAAVKYLLLSITASALLLFGLALLYFESGAMTFQGVGAILKQAHSVSDLWLGGLVLVLIGIALKLGLAPFHMWVPDVYQGAPTPITTYIATVSKAALVALLLRFATEVGVLELPAVAHLFSLLAVVSMVTGNILALLQENVKRLLAYSSIAHFGYVLVALLAGGPPAAEAVTFYVIVYCAMSLGAFGVVTVYSSEAGDKNRFEDYQGLFWTRPWLAAMLALSLLSLAGIPVTAGFIGKFYAIAAGVDAGLWWLVLALIANSVVSLYYYLRLIVTLFGEVPEQVAAPPGQVELSTQTAGWTTAFSLGFVASVILMLGVYPNPLMELIRNSVSNLLMVAVQKP</sequence>
<dbReference type="Pfam" id="PF00361">
    <property type="entry name" value="Proton_antipo_M"/>
    <property type="match status" value="1"/>
</dbReference>
<feature type="transmembrane region" description="Helical" evidence="5">
    <location>
        <begin position="129"/>
        <end position="148"/>
    </location>
</feature>
<comment type="function">
    <text evidence="5">NDH-1 shuttles electrons from NADH, via FMN and iron-sulfur (Fe-S) centers, to quinones in the respiratory chain. The immediate electron acceptor for the enzyme in this species is believed to be ubiquinone. Couples the redox reaction to proton translocation (for every two electrons transferred, four hydrogen ions are translocated across the cytoplasmic membrane), and thus conserves the redox energy in a proton gradient.</text>
</comment>
<reference evidence="8 9" key="1">
    <citation type="submission" date="2015-10" db="EMBL/GenBank/DDBJ databases">
        <authorList>
            <person name="Gilbert D.G."/>
        </authorList>
    </citation>
    <scope>NUCLEOTIDE SEQUENCE [LARGE SCALE GENOMIC DNA]</scope>
    <source>
        <strain evidence="8">COMA1</strain>
    </source>
</reference>
<name>A0A0S4LR27_9BACT</name>
<dbReference type="AlphaFoldDB" id="A0A0S4LR27"/>
<evidence type="ECO:0000256" key="2">
    <source>
        <dbReference type="ARBA" id="ARBA00022692"/>
    </source>
</evidence>
<keyword evidence="9" id="KW-1185">Reference proteome</keyword>
<feature type="transmembrane region" description="Helical" evidence="5">
    <location>
        <begin position="203"/>
        <end position="227"/>
    </location>
</feature>
<dbReference type="STRING" id="1742972.COMA1_70069"/>
<evidence type="ECO:0000256" key="6">
    <source>
        <dbReference type="RuleBase" id="RU000320"/>
    </source>
</evidence>
<dbReference type="PANTHER" id="PTHR22773">
    <property type="entry name" value="NADH DEHYDROGENASE"/>
    <property type="match status" value="1"/>
</dbReference>
<dbReference type="OrthoDB" id="9811718at2"/>
<keyword evidence="5" id="KW-1003">Cell membrane</keyword>
<evidence type="ECO:0000256" key="5">
    <source>
        <dbReference type="HAMAP-Rule" id="MF_00445"/>
    </source>
</evidence>
<comment type="subcellular location">
    <subcellularLocation>
        <location evidence="5">Cell membrane</location>
        <topology evidence="5">Multi-pass membrane protein</topology>
    </subcellularLocation>
    <subcellularLocation>
        <location evidence="1">Endomembrane system</location>
        <topology evidence="1">Multi-pass membrane protein</topology>
    </subcellularLocation>
    <subcellularLocation>
        <location evidence="6">Membrane</location>
        <topology evidence="6">Multi-pass membrane protein</topology>
    </subcellularLocation>
</comment>
<organism evidence="8 9">
    <name type="scientific">Candidatus Nitrospira nitrosa</name>
    <dbReference type="NCBI Taxonomy" id="1742972"/>
    <lineage>
        <taxon>Bacteria</taxon>
        <taxon>Pseudomonadati</taxon>
        <taxon>Nitrospirota</taxon>
        <taxon>Nitrospiria</taxon>
        <taxon>Nitrospirales</taxon>
        <taxon>Nitrospiraceae</taxon>
        <taxon>Nitrospira</taxon>
    </lineage>
</organism>
<dbReference type="GO" id="GO:0048038">
    <property type="term" value="F:quinone binding"/>
    <property type="evidence" value="ECO:0007669"/>
    <property type="project" value="UniProtKB-KW"/>
</dbReference>
<keyword evidence="3 5" id="KW-1133">Transmembrane helix</keyword>
<dbReference type="GO" id="GO:0005886">
    <property type="term" value="C:plasma membrane"/>
    <property type="evidence" value="ECO:0007669"/>
    <property type="project" value="UniProtKB-SubCell"/>
</dbReference>
<feature type="transmembrane region" description="Helical" evidence="5">
    <location>
        <begin position="35"/>
        <end position="54"/>
    </location>
</feature>
<evidence type="ECO:0000259" key="7">
    <source>
        <dbReference type="Pfam" id="PF00361"/>
    </source>
</evidence>
<comment type="subunit">
    <text evidence="5">NDH-1 is composed of 14 different subunits. Subunits NuoA, H, J, K, L, M, N constitute the membrane sector of the complex.</text>
</comment>
<keyword evidence="5" id="KW-0874">Quinone</keyword>
<evidence type="ECO:0000256" key="3">
    <source>
        <dbReference type="ARBA" id="ARBA00022989"/>
    </source>
</evidence>
<comment type="similarity">
    <text evidence="5">Belongs to the complex I subunit 2 family.</text>
</comment>
<feature type="transmembrane region" description="Helical" evidence="5">
    <location>
        <begin position="160"/>
        <end position="180"/>
    </location>
</feature>
<dbReference type="Proteomes" id="UP000199032">
    <property type="component" value="Unassembled WGS sequence"/>
</dbReference>
<keyword evidence="5" id="KW-0520">NAD</keyword>
<feature type="domain" description="NADH:quinone oxidoreductase/Mrp antiporter transmembrane" evidence="7">
    <location>
        <begin position="123"/>
        <end position="416"/>
    </location>
</feature>
<feature type="transmembrane region" description="Helical" evidence="5">
    <location>
        <begin position="298"/>
        <end position="319"/>
    </location>
</feature>
<dbReference type="InterPro" id="IPR001750">
    <property type="entry name" value="ND/Mrp_TM"/>
</dbReference>
<evidence type="ECO:0000313" key="9">
    <source>
        <dbReference type="Proteomes" id="UP000199032"/>
    </source>
</evidence>
<gene>
    <name evidence="5 8" type="primary">nuoN</name>
    <name evidence="8" type="ORF">COMA1_70069</name>
</gene>
<feature type="transmembrane region" description="Helical" evidence="5">
    <location>
        <begin position="74"/>
        <end position="94"/>
    </location>
</feature>
<keyword evidence="5" id="KW-1278">Translocase</keyword>
<dbReference type="RefSeq" id="WP_090751107.1">
    <property type="nucleotide sequence ID" value="NZ_CZQA01000013.1"/>
</dbReference>
<dbReference type="GO" id="GO:0050136">
    <property type="term" value="F:NADH dehydrogenase (quinone) (non-electrogenic) activity"/>
    <property type="evidence" value="ECO:0007669"/>
    <property type="project" value="UniProtKB-UniRule"/>
</dbReference>
<keyword evidence="5" id="KW-0813">Transport</keyword>
<keyword evidence="2 5" id="KW-0812">Transmembrane</keyword>
<dbReference type="NCBIfam" id="TIGR01770">
    <property type="entry name" value="NDH_I_N"/>
    <property type="match status" value="1"/>
</dbReference>